<comment type="caution">
    <text evidence="2">The sequence shown here is derived from an EMBL/GenBank/DDBJ whole genome shotgun (WGS) entry which is preliminary data.</text>
</comment>
<evidence type="ECO:0000313" key="2">
    <source>
        <dbReference type="EMBL" id="OLT61364.1"/>
    </source>
</evidence>
<dbReference type="Pfam" id="PF13191">
    <property type="entry name" value="AAA_16"/>
    <property type="match status" value="1"/>
</dbReference>
<accession>A0A1U7N629</accession>
<dbReference type="InterPro" id="IPR041664">
    <property type="entry name" value="AAA_16"/>
</dbReference>
<feature type="domain" description="Orc1-like AAA ATPase" evidence="1">
    <location>
        <begin position="28"/>
        <end position="95"/>
    </location>
</feature>
<name>A0A1U7N629_9CYAN</name>
<reference evidence="2 3" key="1">
    <citation type="submission" date="2016-10" db="EMBL/GenBank/DDBJ databases">
        <title>Comparative genomics uncovers the prolific and rare metabolic potential of the cyanobacterial genus Moorea.</title>
        <authorList>
            <person name="Leao T."/>
            <person name="Castelao G."/>
            <person name="Korobeynikov A."/>
            <person name="Monroe E.A."/>
            <person name="Podell S."/>
            <person name="Glukhov E."/>
            <person name="Allen E."/>
            <person name="Gerwick W.H."/>
            <person name="Gerwick L."/>
        </authorList>
    </citation>
    <scope>NUCLEOTIDE SEQUENCE [LARGE SCALE GENOMIC DNA]</scope>
    <source>
        <strain evidence="2 3">PNG5-198</strain>
    </source>
</reference>
<gene>
    <name evidence="2" type="ORF">BJP37_22485</name>
</gene>
<dbReference type="AlphaFoldDB" id="A0A1U7N629"/>
<protein>
    <recommendedName>
        <fullName evidence="1">Orc1-like AAA ATPase domain-containing protein</fullName>
    </recommendedName>
</protein>
<evidence type="ECO:0000313" key="3">
    <source>
        <dbReference type="Proteomes" id="UP000186657"/>
    </source>
</evidence>
<keyword evidence="3" id="KW-1185">Reference proteome</keyword>
<dbReference type="SUPFAM" id="SSF52540">
    <property type="entry name" value="P-loop containing nucleoside triphosphate hydrolases"/>
    <property type="match status" value="1"/>
</dbReference>
<dbReference type="InterPro" id="IPR027417">
    <property type="entry name" value="P-loop_NTPase"/>
</dbReference>
<evidence type="ECO:0000259" key="1">
    <source>
        <dbReference type="Pfam" id="PF13191"/>
    </source>
</evidence>
<proteinExistence type="predicted"/>
<dbReference type="InterPro" id="IPR053159">
    <property type="entry name" value="Hybrid_Histidine_Kinase"/>
</dbReference>
<dbReference type="Proteomes" id="UP000186657">
    <property type="component" value="Unassembled WGS sequence"/>
</dbReference>
<dbReference type="PANTHER" id="PTHR43642">
    <property type="entry name" value="HYBRID SIGNAL TRANSDUCTION HISTIDINE KINASE G"/>
    <property type="match status" value="1"/>
</dbReference>
<organism evidence="2 3">
    <name type="scientific">Moorena bouillonii PNG</name>
    <dbReference type="NCBI Taxonomy" id="568701"/>
    <lineage>
        <taxon>Bacteria</taxon>
        <taxon>Bacillati</taxon>
        <taxon>Cyanobacteriota</taxon>
        <taxon>Cyanophyceae</taxon>
        <taxon>Coleofasciculales</taxon>
        <taxon>Coleofasciculaceae</taxon>
        <taxon>Moorena</taxon>
    </lineage>
</organism>
<sequence length="132" mass="14848">MGKNPCSGRENGQVIIDVIPELERIIGKQSPVPELSAGAAQNRFNRLFQKFIQVFTTAEHPLVIFLDDLQWVDSASLKLMQLLMSETDTRYLLLIGAYRDNEVSPTHPLMLTLDEISKTEVNVNSITLALKH</sequence>
<dbReference type="EMBL" id="MKZS01000001">
    <property type="protein sequence ID" value="OLT61364.1"/>
    <property type="molecule type" value="Genomic_DNA"/>
</dbReference>
<dbReference type="PANTHER" id="PTHR43642:SF1">
    <property type="entry name" value="HYBRID SIGNAL TRANSDUCTION HISTIDINE KINASE G"/>
    <property type="match status" value="1"/>
</dbReference>